<dbReference type="PANTHER" id="PTHR31184:SF2">
    <property type="entry name" value="HUNTINGTIN-INTERACTING PROTEIN K"/>
    <property type="match status" value="1"/>
</dbReference>
<dbReference type="OrthoDB" id="285219at2759"/>
<sequence>MAANVDPEELIEGSIEERGSAPGQLKKHDLKEAVHLDKVTDYVEEKEISGDTIRKAVSEIIKDKSIKSQKERELAKVVIKKDDVELIVRELEISKVAAERSLREHMGDVIQALHSLTD</sequence>
<reference evidence="3" key="2">
    <citation type="submission" date="2017-05" db="UniProtKB">
        <authorList>
            <consortium name="EnsemblMetazoa"/>
        </authorList>
    </citation>
    <scope>IDENTIFICATION</scope>
</reference>
<feature type="compositionally biased region" description="Acidic residues" evidence="1">
    <location>
        <begin position="1"/>
        <end position="11"/>
    </location>
</feature>
<dbReference type="AlphaFoldDB" id="A0A1X7U9S6"/>
<dbReference type="KEGG" id="aqu:100638990"/>
<dbReference type="InParanoid" id="A0A1X7U9S6"/>
<dbReference type="OMA" id="IRVSIWR"/>
<gene>
    <name evidence="3" type="primary">100638990</name>
</gene>
<organism evidence="3">
    <name type="scientific">Amphimedon queenslandica</name>
    <name type="common">Sponge</name>
    <dbReference type="NCBI Taxonomy" id="400682"/>
    <lineage>
        <taxon>Eukaryota</taxon>
        <taxon>Metazoa</taxon>
        <taxon>Porifera</taxon>
        <taxon>Demospongiae</taxon>
        <taxon>Heteroscleromorpha</taxon>
        <taxon>Haplosclerida</taxon>
        <taxon>Niphatidae</taxon>
        <taxon>Amphimedon</taxon>
    </lineage>
</organism>
<dbReference type="eggNOG" id="KOG3450">
    <property type="taxonomic scope" value="Eukaryota"/>
</dbReference>
<proteinExistence type="predicted"/>
<dbReference type="EnsemblMetazoa" id="XM_003388534.3">
    <property type="protein sequence ID" value="XP_003388582.1"/>
    <property type="gene ID" value="LOC100638990"/>
</dbReference>
<dbReference type="CDD" id="cd14361">
    <property type="entry name" value="UBA_HYPK"/>
    <property type="match status" value="1"/>
</dbReference>
<protein>
    <recommendedName>
        <fullName evidence="2">Nascent polypeptide-associated complex subunit alpha-like UBA domain-containing protein</fullName>
    </recommendedName>
</protein>
<accession>A0A1X7U9S6</accession>
<dbReference type="PANTHER" id="PTHR31184">
    <property type="entry name" value="HUNTINGTIN-INTERACTING PROTEIN K FAMILY MEMBER"/>
    <property type="match status" value="1"/>
</dbReference>
<dbReference type="GO" id="GO:0043066">
    <property type="term" value="P:negative regulation of apoptotic process"/>
    <property type="evidence" value="ECO:0007669"/>
    <property type="project" value="TreeGrafter"/>
</dbReference>
<dbReference type="InterPro" id="IPR052617">
    <property type="entry name" value="Huntingtin-int_K"/>
</dbReference>
<dbReference type="Gene3D" id="1.10.8.10">
    <property type="entry name" value="DNA helicase RuvA subunit, C-terminal domain"/>
    <property type="match status" value="1"/>
</dbReference>
<dbReference type="Proteomes" id="UP000007879">
    <property type="component" value="Unassembled WGS sequence"/>
</dbReference>
<dbReference type="InterPro" id="IPR038922">
    <property type="entry name" value="HYPK_UBA"/>
</dbReference>
<evidence type="ECO:0000313" key="4">
    <source>
        <dbReference type="Proteomes" id="UP000007879"/>
    </source>
</evidence>
<keyword evidence="4" id="KW-1185">Reference proteome</keyword>
<evidence type="ECO:0000313" key="3">
    <source>
        <dbReference type="EnsemblMetazoa" id="Aqu2.1.24510_001"/>
    </source>
</evidence>
<feature type="region of interest" description="Disordered" evidence="1">
    <location>
        <begin position="1"/>
        <end position="26"/>
    </location>
</feature>
<evidence type="ECO:0000256" key="1">
    <source>
        <dbReference type="SAM" id="MobiDB-lite"/>
    </source>
</evidence>
<evidence type="ECO:0000259" key="2">
    <source>
        <dbReference type="Pfam" id="PF19026"/>
    </source>
</evidence>
<dbReference type="InterPro" id="IPR044034">
    <property type="entry name" value="NAC-like_UBA"/>
</dbReference>
<dbReference type="EnsemblMetazoa" id="Aqu2.1.24510_001">
    <property type="protein sequence ID" value="Aqu2.1.24510_001"/>
    <property type="gene ID" value="Aqu2.1.24510"/>
</dbReference>
<dbReference type="STRING" id="400682.A0A1X7U9S6"/>
<dbReference type="Pfam" id="PF19026">
    <property type="entry name" value="UBA_HYPK"/>
    <property type="match status" value="1"/>
</dbReference>
<feature type="domain" description="Nascent polypeptide-associated complex subunit alpha-like UBA" evidence="2">
    <location>
        <begin position="77"/>
        <end position="117"/>
    </location>
</feature>
<name>A0A1X7U9S6_AMPQE</name>
<reference evidence="4" key="1">
    <citation type="journal article" date="2010" name="Nature">
        <title>The Amphimedon queenslandica genome and the evolution of animal complexity.</title>
        <authorList>
            <person name="Srivastava M."/>
            <person name="Simakov O."/>
            <person name="Chapman J."/>
            <person name="Fahey B."/>
            <person name="Gauthier M.E."/>
            <person name="Mitros T."/>
            <person name="Richards G.S."/>
            <person name="Conaco C."/>
            <person name="Dacre M."/>
            <person name="Hellsten U."/>
            <person name="Larroux C."/>
            <person name="Putnam N.H."/>
            <person name="Stanke M."/>
            <person name="Adamska M."/>
            <person name="Darling A."/>
            <person name="Degnan S.M."/>
            <person name="Oakley T.H."/>
            <person name="Plachetzki D.C."/>
            <person name="Zhai Y."/>
            <person name="Adamski M."/>
            <person name="Calcino A."/>
            <person name="Cummins S.F."/>
            <person name="Goodstein D.M."/>
            <person name="Harris C."/>
            <person name="Jackson D.J."/>
            <person name="Leys S.P."/>
            <person name="Shu S."/>
            <person name="Woodcroft B.J."/>
            <person name="Vervoort M."/>
            <person name="Kosik K.S."/>
            <person name="Manning G."/>
            <person name="Degnan B.M."/>
            <person name="Rokhsar D.S."/>
        </authorList>
    </citation>
    <scope>NUCLEOTIDE SEQUENCE [LARGE SCALE GENOMIC DNA]</scope>
</reference>
<dbReference type="GO" id="GO:0050821">
    <property type="term" value="P:protein stabilization"/>
    <property type="evidence" value="ECO:0007669"/>
    <property type="project" value="TreeGrafter"/>
</dbReference>